<dbReference type="SUPFAM" id="SSF53822">
    <property type="entry name" value="Periplasmic binding protein-like I"/>
    <property type="match status" value="1"/>
</dbReference>
<dbReference type="InterPro" id="IPR028082">
    <property type="entry name" value="Peripla_BP_I"/>
</dbReference>
<dbReference type="OrthoDB" id="6708821at2"/>
<evidence type="ECO:0000313" key="3">
    <source>
        <dbReference type="Proteomes" id="UP000190061"/>
    </source>
</evidence>
<evidence type="ECO:0000313" key="2">
    <source>
        <dbReference type="EMBL" id="SKA19778.1"/>
    </source>
</evidence>
<dbReference type="GO" id="GO:0009252">
    <property type="term" value="P:peptidoglycan biosynthetic process"/>
    <property type="evidence" value="ECO:0007669"/>
    <property type="project" value="TreeGrafter"/>
</dbReference>
<dbReference type="PANTHER" id="PTHR38038:SF1">
    <property type="entry name" value="PENICILLIN-BINDING PROTEIN ACTIVATOR LPOA"/>
    <property type="match status" value="1"/>
</dbReference>
<dbReference type="AlphaFoldDB" id="A0A1T4RVK8"/>
<dbReference type="Pfam" id="PF04348">
    <property type="entry name" value="LppC"/>
    <property type="match status" value="2"/>
</dbReference>
<dbReference type="RefSeq" id="WP_159447392.1">
    <property type="nucleotide sequence ID" value="NZ_FUXP01000011.1"/>
</dbReference>
<protein>
    <recommendedName>
        <fullName evidence="4">LppC lipoprotein</fullName>
    </recommendedName>
</protein>
<organism evidence="2 3">
    <name type="scientific">Lysobacter spongiicola DSM 21749</name>
    <dbReference type="NCBI Taxonomy" id="1122188"/>
    <lineage>
        <taxon>Bacteria</taxon>
        <taxon>Pseudomonadati</taxon>
        <taxon>Pseudomonadota</taxon>
        <taxon>Gammaproteobacteria</taxon>
        <taxon>Lysobacterales</taxon>
        <taxon>Lysobacteraceae</taxon>
        <taxon>Novilysobacter</taxon>
    </lineage>
</organism>
<proteinExistence type="predicted"/>
<dbReference type="STRING" id="1122188.SAMN02745674_02380"/>
<dbReference type="Gene3D" id="3.40.50.2300">
    <property type="match status" value="2"/>
</dbReference>
<dbReference type="CDD" id="cd06339">
    <property type="entry name" value="PBP1_YraM_LppC_lipoprotein-like"/>
    <property type="match status" value="1"/>
</dbReference>
<evidence type="ECO:0008006" key="4">
    <source>
        <dbReference type="Google" id="ProtNLM"/>
    </source>
</evidence>
<dbReference type="GO" id="GO:0030234">
    <property type="term" value="F:enzyme regulator activity"/>
    <property type="evidence" value="ECO:0007669"/>
    <property type="project" value="TreeGrafter"/>
</dbReference>
<keyword evidence="3" id="KW-1185">Reference proteome</keyword>
<evidence type="ECO:0000256" key="1">
    <source>
        <dbReference type="ARBA" id="ARBA00023136"/>
    </source>
</evidence>
<name>A0A1T4RVK8_9GAMM</name>
<reference evidence="2 3" key="1">
    <citation type="submission" date="2017-02" db="EMBL/GenBank/DDBJ databases">
        <authorList>
            <person name="Peterson S.W."/>
        </authorList>
    </citation>
    <scope>NUCLEOTIDE SEQUENCE [LARGE SCALE GENOMIC DNA]</scope>
    <source>
        <strain evidence="2 3">DSM 21749</strain>
    </source>
</reference>
<sequence length="457" mass="48127">MSRPVRHSRIHWLLVLALATVFIGGCTMVQPRSEVDRTARTQHPLVAQASALAQSPQAADAAAIQALLAQLDDATLSSEAAALAQGDPLYNHMGRELLRRGIALPRPLERAAWQFDAGSRPPADNDGYRPPMKVAVLLPLSGDLARAAEPVRDGFLAGYFHEHRRRPEVSFIDTHGTSGGALAAYDEAVAAASDFIVGPLGRDEVDALFRRGNLSVPVLALNRGDVDPPAGNASFALSPEDEGSAAADFLAQQGARRVLVVSGGDAVQRRSVDAFRTRLTELGGEVTDVATSGIADLTPFATREGGIDAVFLAIRGNTARELMPRLAMAGLAGKPRVATSHLLQGTGEPAEDRVLDGTAFPGEHWTSGGHIPGLPSADSAAQTLPTARGGAARLFAFGHDAWLLTAYLEKLAFSAASEVRGATGMLSIDELGHVRRNPAWSTFSAGVPVTLDNAGRY</sequence>
<dbReference type="GO" id="GO:0031241">
    <property type="term" value="C:periplasmic side of cell outer membrane"/>
    <property type="evidence" value="ECO:0007669"/>
    <property type="project" value="TreeGrafter"/>
</dbReference>
<dbReference type="PANTHER" id="PTHR38038">
    <property type="entry name" value="PENICILLIN-BINDING PROTEIN ACTIVATOR LPOA"/>
    <property type="match status" value="1"/>
</dbReference>
<dbReference type="Proteomes" id="UP000190061">
    <property type="component" value="Unassembled WGS sequence"/>
</dbReference>
<keyword evidence="1" id="KW-0472">Membrane</keyword>
<gene>
    <name evidence="2" type="ORF">SAMN02745674_02380</name>
</gene>
<dbReference type="InterPro" id="IPR007443">
    <property type="entry name" value="LpoA"/>
</dbReference>
<dbReference type="EMBL" id="FUXP01000011">
    <property type="protein sequence ID" value="SKA19778.1"/>
    <property type="molecule type" value="Genomic_DNA"/>
</dbReference>
<accession>A0A1T4RVK8</accession>
<dbReference type="PROSITE" id="PS51257">
    <property type="entry name" value="PROKAR_LIPOPROTEIN"/>
    <property type="match status" value="1"/>
</dbReference>